<sequence>MALPFLPGNSFNPNLGKTKFHKSQLFDYRNDISTMVGEHKSGIGGAPLPGQKLKPRHSAFPSGEGSDKPAWLAFDRQVLSFDAYFQEAVNEKREEQFRVRKCKVYFYLEDDSIQVNEPQVKNSGIPQGTLIRRHRIPLPPPNEDEYYTVEHFNVGKEIEFYGRTFKLTNCNQFTANFLRKLGVQVNLPENTPSDPYSGYRQQLDDSMQPLRPYERYDTLKQFLDNDGKVLRFYCYWDDSDAMFGDSREMVMHYFLADDTIEIREKITPNSGRDAAPKFLNRARLPKGGRYILDSLKTGAVHLDFYHDGDLTIGSVINVWGRKMVICDCDEFTREYYRSKYGISDFGPMPYKAPAPGRPGRVVPPYNGFGSEEDSLCSCAGLIPKPPRRDFIKFMEKDRHGLESNVLRFMARMDTTKPIDADRRFIISYFLSDDTLLVFEPPVRNSGVIGGKFLERSRVKKPGQELYKSEPSAYYLAQDLFVGAKVQFNNHIFVLIDADEYAFRYMEKHSSEFPVAHVHNILGKLKDQALKNTDDIKQFFLRNDPEGRGQIPYEVFRNLLTQVCGNKLAEHEIMTLGRYFSERQDEQVNMSVLLGVAQEQLRKHNFENFTRLKQLMMHHDTSRTGSITRKKVRMVSKAFHVPVSDDLLRAILEKLAGTDDTPVNYQEFVDLLNWRETPVEPLHYTAAPTTLGKWVGAESRDNVMMVQYTPLMGEIFGANMSDS</sequence>
<feature type="domain" description="DM10" evidence="12">
    <location>
        <begin position="75"/>
        <end position="182"/>
    </location>
</feature>
<comment type="function">
    <text evidence="8">Microtubule inner protein (MIP) part of the dynein-decorated doublet microtubules (DMTs) in cilia axoneme, which is required for motile cilia beating.</text>
</comment>
<keyword evidence="6" id="KW-0206">Cytoskeleton</keyword>
<dbReference type="PROSITE" id="PS51336">
    <property type="entry name" value="DM10"/>
    <property type="match status" value="3"/>
</dbReference>
<dbReference type="PANTHER" id="PTHR12086:SF11">
    <property type="entry name" value="EF-HAND DOMAIN-CONTAINING FAMILY MEMBER C2"/>
    <property type="match status" value="1"/>
</dbReference>
<keyword evidence="2" id="KW-0963">Cytoplasm</keyword>
<dbReference type="PROSITE" id="PS50222">
    <property type="entry name" value="EF_HAND_2"/>
    <property type="match status" value="1"/>
</dbReference>
<evidence type="ECO:0000259" key="12">
    <source>
        <dbReference type="PROSITE" id="PS51336"/>
    </source>
</evidence>
<evidence type="ECO:0000256" key="7">
    <source>
        <dbReference type="ARBA" id="ARBA00023273"/>
    </source>
</evidence>
<keyword evidence="4" id="KW-0282">Flagellum</keyword>
<dbReference type="GO" id="GO:0005509">
    <property type="term" value="F:calcium ion binding"/>
    <property type="evidence" value="ECO:0007669"/>
    <property type="project" value="InterPro"/>
</dbReference>
<dbReference type="AlphaFoldDB" id="C3ZDQ1"/>
<feature type="domain" description="EF-hand" evidence="11">
    <location>
        <begin position="530"/>
        <end position="565"/>
    </location>
</feature>
<evidence type="ECO:0000256" key="5">
    <source>
        <dbReference type="ARBA" id="ARBA00023069"/>
    </source>
</evidence>
<dbReference type="InterPro" id="IPR002048">
    <property type="entry name" value="EF_hand_dom"/>
</dbReference>
<name>C3ZDQ1_BRAFL</name>
<feature type="domain" description="DM10" evidence="12">
    <location>
        <begin position="226"/>
        <end position="340"/>
    </location>
</feature>
<protein>
    <recommendedName>
        <fullName evidence="9">EF-hand domain-containing family member C2</fullName>
    </recommendedName>
</protein>
<dbReference type="FunFam" id="2.30.29.170:FF:000003">
    <property type="entry name" value="EF-hand domain (C-terminal) containing 1"/>
    <property type="match status" value="1"/>
</dbReference>
<evidence type="ECO:0000256" key="8">
    <source>
        <dbReference type="ARBA" id="ARBA00035003"/>
    </source>
</evidence>
<evidence type="ECO:0000313" key="13">
    <source>
        <dbReference type="EMBL" id="EEN48857.1"/>
    </source>
</evidence>
<dbReference type="PANTHER" id="PTHR12086">
    <property type="entry name" value="EF-HAND DOMAIN C-TERMINAL CONTAINING PROTEIN"/>
    <property type="match status" value="1"/>
</dbReference>
<gene>
    <name evidence="13" type="ORF">BRAFLDRAFT_117726</name>
</gene>
<evidence type="ECO:0000256" key="1">
    <source>
        <dbReference type="ARBA" id="ARBA00004611"/>
    </source>
</evidence>
<dbReference type="InterPro" id="IPR040193">
    <property type="entry name" value="EFHC1/EFHC2/EFHB"/>
</dbReference>
<evidence type="ECO:0000256" key="9">
    <source>
        <dbReference type="ARBA" id="ARBA00039880"/>
    </source>
</evidence>
<evidence type="ECO:0000256" key="2">
    <source>
        <dbReference type="ARBA" id="ARBA00022490"/>
    </source>
</evidence>
<feature type="region of interest" description="Disordered" evidence="10">
    <location>
        <begin position="43"/>
        <end position="65"/>
    </location>
</feature>
<dbReference type="Gene3D" id="2.30.29.170">
    <property type="match status" value="3"/>
</dbReference>
<evidence type="ECO:0000259" key="11">
    <source>
        <dbReference type="PROSITE" id="PS50222"/>
    </source>
</evidence>
<dbReference type="FunFam" id="2.30.29.170:FF:000002">
    <property type="entry name" value="EF-hand domain (C-terminal) containing 1"/>
    <property type="match status" value="1"/>
</dbReference>
<evidence type="ECO:0000256" key="10">
    <source>
        <dbReference type="SAM" id="MobiDB-lite"/>
    </source>
</evidence>
<evidence type="ECO:0000256" key="6">
    <source>
        <dbReference type="ARBA" id="ARBA00023212"/>
    </source>
</evidence>
<feature type="domain" description="DM10" evidence="12">
    <location>
        <begin position="402"/>
        <end position="509"/>
    </location>
</feature>
<comment type="subcellular location">
    <subcellularLocation>
        <location evidence="1">Cytoplasm</location>
        <location evidence="1">Cytoskeleton</location>
        <location evidence="1">Flagellum axoneme</location>
    </subcellularLocation>
</comment>
<dbReference type="InParanoid" id="C3ZDQ1"/>
<dbReference type="InterPro" id="IPR006602">
    <property type="entry name" value="DM10_dom"/>
</dbReference>
<dbReference type="InterPro" id="IPR011992">
    <property type="entry name" value="EF-hand-dom_pair"/>
</dbReference>
<dbReference type="SMART" id="SM00676">
    <property type="entry name" value="DM10"/>
    <property type="match status" value="3"/>
</dbReference>
<dbReference type="SUPFAM" id="SSF47473">
    <property type="entry name" value="EF-hand"/>
    <property type="match status" value="1"/>
</dbReference>
<proteinExistence type="predicted"/>
<accession>C3ZDQ1</accession>
<organism>
    <name type="scientific">Branchiostoma floridae</name>
    <name type="common">Florida lancelet</name>
    <name type="synonym">Amphioxus</name>
    <dbReference type="NCBI Taxonomy" id="7739"/>
    <lineage>
        <taxon>Eukaryota</taxon>
        <taxon>Metazoa</taxon>
        <taxon>Chordata</taxon>
        <taxon>Cephalochordata</taxon>
        <taxon>Leptocardii</taxon>
        <taxon>Amphioxiformes</taxon>
        <taxon>Branchiostomatidae</taxon>
        <taxon>Branchiostoma</taxon>
    </lineage>
</organism>
<keyword evidence="3" id="KW-0677">Repeat</keyword>
<dbReference type="Gene3D" id="1.10.238.10">
    <property type="entry name" value="EF-hand"/>
    <property type="match status" value="1"/>
</dbReference>
<keyword evidence="7" id="KW-0966">Cell projection</keyword>
<dbReference type="eggNOG" id="KOG0043">
    <property type="taxonomic scope" value="Eukaryota"/>
</dbReference>
<dbReference type="Pfam" id="PF06565">
    <property type="entry name" value="DM10_dom"/>
    <property type="match status" value="3"/>
</dbReference>
<evidence type="ECO:0000256" key="4">
    <source>
        <dbReference type="ARBA" id="ARBA00022846"/>
    </source>
</evidence>
<dbReference type="STRING" id="7739.C3ZDQ1"/>
<dbReference type="EMBL" id="GG666612">
    <property type="protein sequence ID" value="EEN48857.1"/>
    <property type="molecule type" value="Genomic_DNA"/>
</dbReference>
<evidence type="ECO:0000256" key="3">
    <source>
        <dbReference type="ARBA" id="ARBA00022737"/>
    </source>
</evidence>
<reference evidence="13" key="1">
    <citation type="journal article" date="2008" name="Nature">
        <title>The amphioxus genome and the evolution of the chordate karyotype.</title>
        <authorList>
            <consortium name="US DOE Joint Genome Institute (JGI-PGF)"/>
            <person name="Putnam N.H."/>
            <person name="Butts T."/>
            <person name="Ferrier D.E.K."/>
            <person name="Furlong R.F."/>
            <person name="Hellsten U."/>
            <person name="Kawashima T."/>
            <person name="Robinson-Rechavi M."/>
            <person name="Shoguchi E."/>
            <person name="Terry A."/>
            <person name="Yu J.-K."/>
            <person name="Benito-Gutierrez E.L."/>
            <person name="Dubchak I."/>
            <person name="Garcia-Fernandez J."/>
            <person name="Gibson-Brown J.J."/>
            <person name="Grigoriev I.V."/>
            <person name="Horton A.C."/>
            <person name="de Jong P.J."/>
            <person name="Jurka J."/>
            <person name="Kapitonov V.V."/>
            <person name="Kohara Y."/>
            <person name="Kuroki Y."/>
            <person name="Lindquist E."/>
            <person name="Lucas S."/>
            <person name="Osoegawa K."/>
            <person name="Pennacchio L.A."/>
            <person name="Salamov A.A."/>
            <person name="Satou Y."/>
            <person name="Sauka-Spengler T."/>
            <person name="Schmutz J."/>
            <person name="Shin-I T."/>
            <person name="Toyoda A."/>
            <person name="Bronner-Fraser M."/>
            <person name="Fujiyama A."/>
            <person name="Holland L.Z."/>
            <person name="Holland P.W.H."/>
            <person name="Satoh N."/>
            <person name="Rokhsar D.S."/>
        </authorList>
    </citation>
    <scope>NUCLEOTIDE SEQUENCE [LARGE SCALE GENOMIC DNA]</scope>
    <source>
        <strain evidence="13">S238N-H82</strain>
        <tissue evidence="13">Testes</tissue>
    </source>
</reference>
<dbReference type="FunCoup" id="C3ZDQ1">
    <property type="interactions" value="1"/>
</dbReference>
<keyword evidence="5" id="KW-0969">Cilium</keyword>
<dbReference type="FunFam" id="2.30.29.170:FF:000006">
    <property type="entry name" value="EF-hand domain-containing family member C2"/>
    <property type="match status" value="1"/>
</dbReference>